<dbReference type="AlphaFoldDB" id="A0A1F8EJU7"/>
<keyword evidence="1" id="KW-0966">Cell projection</keyword>
<organism evidence="1 2">
    <name type="scientific">Candidatus Yanofskybacteria bacterium RIFCSPHIGHO2_01_FULL_41_53</name>
    <dbReference type="NCBI Taxonomy" id="1802663"/>
    <lineage>
        <taxon>Bacteria</taxon>
        <taxon>Candidatus Yanofskyibacteriota</taxon>
    </lineage>
</organism>
<comment type="caution">
    <text evidence="1">The sequence shown here is derived from an EMBL/GenBank/DDBJ whole genome shotgun (WGS) entry which is preliminary data.</text>
</comment>
<dbReference type="InterPro" id="IPR020022">
    <property type="entry name" value="N-acetyl_sugar_amidoTrfase"/>
</dbReference>
<keyword evidence="1" id="KW-0969">Cilium</keyword>
<accession>A0A1F8EJU7</accession>
<dbReference type="SUPFAM" id="SSF52402">
    <property type="entry name" value="Adenine nucleotide alpha hydrolases-like"/>
    <property type="match status" value="1"/>
</dbReference>
<gene>
    <name evidence="1" type="ORF">A2650_02025</name>
</gene>
<dbReference type="EMBL" id="MGJD01000013">
    <property type="protein sequence ID" value="OGN00898.1"/>
    <property type="molecule type" value="Genomic_DNA"/>
</dbReference>
<evidence type="ECO:0000313" key="2">
    <source>
        <dbReference type="Proteomes" id="UP000177117"/>
    </source>
</evidence>
<reference evidence="1 2" key="1">
    <citation type="journal article" date="2016" name="Nat. Commun.">
        <title>Thousands of microbial genomes shed light on interconnected biogeochemical processes in an aquifer system.</title>
        <authorList>
            <person name="Anantharaman K."/>
            <person name="Brown C.T."/>
            <person name="Hug L.A."/>
            <person name="Sharon I."/>
            <person name="Castelle C.J."/>
            <person name="Probst A.J."/>
            <person name="Thomas B.C."/>
            <person name="Singh A."/>
            <person name="Wilkins M.J."/>
            <person name="Karaoz U."/>
            <person name="Brodie E.L."/>
            <person name="Williams K.H."/>
            <person name="Hubbard S.S."/>
            <person name="Banfield J.F."/>
        </authorList>
    </citation>
    <scope>NUCLEOTIDE SEQUENCE [LARGE SCALE GENOMIC DNA]</scope>
</reference>
<evidence type="ECO:0000313" key="1">
    <source>
        <dbReference type="EMBL" id="OGN00898.1"/>
    </source>
</evidence>
<protein>
    <submittedName>
        <fullName evidence="1">Flagellin modification protein, PseA</fullName>
    </submittedName>
</protein>
<dbReference type="Proteomes" id="UP000177117">
    <property type="component" value="Unassembled WGS sequence"/>
</dbReference>
<proteinExistence type="predicted"/>
<sequence length="387" mass="45305">MKLKYCTKCVMPATKPDLFFDKDGVCDACRSAELKYDKIKGIDWNARRKEFERIIEKYRSKDGKNYDCIIPVSGGKDSHYQTYIMKVVYKMNPLLVCFEQTKISELGKKNMENIRKFGCDMIYFKKNPEVYRKLEVEGLKRVGDNDWPNHVGCFTIPVRVAVQFNIPLLIWGENSQLEYGGPATAREKNYLDRRWMEEFTLLGNRVEDMIGVDGITKEDMLIYTYPDDKDLKRVGVTGLFLGYFFLWDQRKQVELIRKKYGFNIKEDGPIEGTYTNYENLDDATVGLHDYLKFTKYGFGRGTDHACTDIRNGRITREEGLDLVRKYDGKYPYYGVKSFCEMSGMSKKEVDKYIDSFTNKQIFKMDKRGKFLRDMAGNLIKNNYDNEL</sequence>
<keyword evidence="1" id="KW-0282">Flagellum</keyword>
<name>A0A1F8EJU7_9BACT</name>
<dbReference type="NCBIfam" id="TIGR03573">
    <property type="entry name" value="WbuX"/>
    <property type="match status" value="1"/>
</dbReference>